<dbReference type="Pfam" id="PF00294">
    <property type="entry name" value="PfkB"/>
    <property type="match status" value="1"/>
</dbReference>
<dbReference type="EMBL" id="CP034465">
    <property type="protein sequence ID" value="AZP03931.1"/>
    <property type="molecule type" value="Genomic_DNA"/>
</dbReference>
<keyword evidence="3 5" id="KW-0418">Kinase</keyword>
<reference evidence="6" key="1">
    <citation type="submission" date="2018-12" db="EMBL/GenBank/DDBJ databases">
        <title>Complete genome sequencing of Jeotgalibaca sp. H21T32.</title>
        <authorList>
            <person name="Bae J.-W."/>
            <person name="Lee S.-Y."/>
        </authorList>
    </citation>
    <scope>NUCLEOTIDE SEQUENCE [LARGE SCALE GENOMIC DNA]</scope>
    <source>
        <strain evidence="6">H21T32</strain>
    </source>
</reference>
<dbReference type="InterPro" id="IPR011611">
    <property type="entry name" value="PfkB_dom"/>
</dbReference>
<dbReference type="GO" id="GO:0016301">
    <property type="term" value="F:kinase activity"/>
    <property type="evidence" value="ECO:0007669"/>
    <property type="project" value="UniProtKB-KW"/>
</dbReference>
<keyword evidence="2" id="KW-0808">Transferase</keyword>
<dbReference type="RefSeq" id="WP_126109009.1">
    <property type="nucleotide sequence ID" value="NZ_CP034465.1"/>
</dbReference>
<evidence type="ECO:0000313" key="6">
    <source>
        <dbReference type="Proteomes" id="UP000273326"/>
    </source>
</evidence>
<feature type="domain" description="Carbohydrate kinase PfkB" evidence="4">
    <location>
        <begin position="3"/>
        <end position="317"/>
    </location>
</feature>
<evidence type="ECO:0000313" key="5">
    <source>
        <dbReference type="EMBL" id="AZP03931.1"/>
    </source>
</evidence>
<evidence type="ECO:0000256" key="2">
    <source>
        <dbReference type="ARBA" id="ARBA00022679"/>
    </source>
</evidence>
<dbReference type="PANTHER" id="PTHR43320">
    <property type="entry name" value="SUGAR KINASE"/>
    <property type="match status" value="1"/>
</dbReference>
<dbReference type="OrthoDB" id="9813569at2"/>
<organism evidence="5 6">
    <name type="scientific">Jeotgalibaca ciconiae</name>
    <dbReference type="NCBI Taxonomy" id="2496265"/>
    <lineage>
        <taxon>Bacteria</taxon>
        <taxon>Bacillati</taxon>
        <taxon>Bacillota</taxon>
        <taxon>Bacilli</taxon>
        <taxon>Lactobacillales</taxon>
        <taxon>Carnobacteriaceae</taxon>
        <taxon>Jeotgalibaca</taxon>
    </lineage>
</organism>
<evidence type="ECO:0000256" key="3">
    <source>
        <dbReference type="ARBA" id="ARBA00022777"/>
    </source>
</evidence>
<dbReference type="InterPro" id="IPR029056">
    <property type="entry name" value="Ribokinase-like"/>
</dbReference>
<dbReference type="PANTHER" id="PTHR43320:SF2">
    <property type="entry name" value="2-DEHYDRO-3-DEOXYGLUCONOKINASE_2-DEHYDRO-3-DEOXYGALACTONOKINASE"/>
    <property type="match status" value="1"/>
</dbReference>
<proteinExistence type="inferred from homology"/>
<evidence type="ECO:0000259" key="4">
    <source>
        <dbReference type="Pfam" id="PF00294"/>
    </source>
</evidence>
<evidence type="ECO:0000256" key="1">
    <source>
        <dbReference type="ARBA" id="ARBA00010688"/>
    </source>
</evidence>
<protein>
    <submittedName>
        <fullName evidence="5">Sugar kinase</fullName>
    </submittedName>
</protein>
<dbReference type="InterPro" id="IPR052700">
    <property type="entry name" value="Carb_kinase_PfkB-like"/>
</dbReference>
<dbReference type="Gene3D" id="3.40.1190.20">
    <property type="match status" value="1"/>
</dbReference>
<dbReference type="KEGG" id="jeh:EJN90_04175"/>
<gene>
    <name evidence="5" type="ORF">EJN90_04175</name>
</gene>
<dbReference type="Proteomes" id="UP000273326">
    <property type="component" value="Chromosome"/>
</dbReference>
<sequence length="339" mass="37570">MNQNILCVGETLVRLSTQVGVHFYDTISLNLNYGGAEANVAINLSNLGHKTTYFTKVPNNQLGQTAIKHTQKYGVDASDVIYGGNRIGSYYLEAGAGPRAANIIYDRAHSAIAEMTIDEINIDKLLEGKTMLHITGITAALSPNCAEITYELIKAAKERGLVVNFDVNFRSKLWSVEECGAFLKRVLPYVDYLSAGKLDAINFLGVKELDADNSTSRIEELDYYFGKIHELYPNIQIFYATIRNVISATHNTLQGAFWKEGITYYSKVQDMDHIIDRIGGGDAFAAGVLHGILDGYDPEYTINFATALSSLKHTIYGDVSPFTVEQTERTMTHDARVDR</sequence>
<accession>A0A3S9H9G0</accession>
<comment type="similarity">
    <text evidence="1">Belongs to the carbohydrate kinase PfkB family.</text>
</comment>
<keyword evidence="6" id="KW-1185">Reference proteome</keyword>
<name>A0A3S9H9G0_9LACT</name>
<dbReference type="SUPFAM" id="SSF53613">
    <property type="entry name" value="Ribokinase-like"/>
    <property type="match status" value="1"/>
</dbReference>
<dbReference type="AlphaFoldDB" id="A0A3S9H9G0"/>
<dbReference type="CDD" id="cd01166">
    <property type="entry name" value="KdgK"/>
    <property type="match status" value="1"/>
</dbReference>